<gene>
    <name evidence="7" type="ORF">NIES37_29860</name>
</gene>
<keyword evidence="8" id="KW-1185">Reference proteome</keyword>
<evidence type="ECO:0000256" key="4">
    <source>
        <dbReference type="ARBA" id="ARBA00023136"/>
    </source>
</evidence>
<dbReference type="KEGG" id="ttq:NIES37_29860"/>
<dbReference type="Proteomes" id="UP000218785">
    <property type="component" value="Chromosome"/>
</dbReference>
<feature type="domain" description="ABC transmembrane type-2" evidence="6">
    <location>
        <begin position="69"/>
        <end position="296"/>
    </location>
</feature>
<evidence type="ECO:0000256" key="5">
    <source>
        <dbReference type="RuleBase" id="RU361157"/>
    </source>
</evidence>
<evidence type="ECO:0000313" key="7">
    <source>
        <dbReference type="EMBL" id="BAY99008.1"/>
    </source>
</evidence>
<dbReference type="InterPro" id="IPR047817">
    <property type="entry name" value="ABC2_TM_bact-type"/>
</dbReference>
<feature type="transmembrane region" description="Helical" evidence="5">
    <location>
        <begin position="182"/>
        <end position="205"/>
    </location>
</feature>
<dbReference type="AlphaFoldDB" id="A0A1Z4MZT5"/>
<reference evidence="7 8" key="1">
    <citation type="submission" date="2017-06" db="EMBL/GenBank/DDBJ databases">
        <title>Genome sequencing of cyanobaciteial culture collection at National Institute for Environmental Studies (NIES).</title>
        <authorList>
            <person name="Hirose Y."/>
            <person name="Shimura Y."/>
            <person name="Fujisawa T."/>
            <person name="Nakamura Y."/>
            <person name="Kawachi M."/>
        </authorList>
    </citation>
    <scope>NUCLEOTIDE SEQUENCE [LARGE SCALE GENOMIC DNA]</scope>
    <source>
        <strain evidence="7 8">NIES-37</strain>
    </source>
</reference>
<keyword evidence="4 5" id="KW-0472">Membrane</keyword>
<dbReference type="PIRSF" id="PIRSF006648">
    <property type="entry name" value="DrrB"/>
    <property type="match status" value="1"/>
</dbReference>
<evidence type="ECO:0000313" key="8">
    <source>
        <dbReference type="Proteomes" id="UP000218785"/>
    </source>
</evidence>
<keyword evidence="5" id="KW-0813">Transport</keyword>
<name>A0A1Z4MZT5_9CYAN</name>
<comment type="similarity">
    <text evidence="5">Belongs to the ABC-2 integral membrane protein family.</text>
</comment>
<evidence type="ECO:0000259" key="6">
    <source>
        <dbReference type="PROSITE" id="PS51012"/>
    </source>
</evidence>
<feature type="transmembrane region" description="Helical" evidence="5">
    <location>
        <begin position="148"/>
        <end position="176"/>
    </location>
</feature>
<dbReference type="EMBL" id="AP018248">
    <property type="protein sequence ID" value="BAY99008.1"/>
    <property type="molecule type" value="Genomic_DNA"/>
</dbReference>
<dbReference type="Pfam" id="PF01061">
    <property type="entry name" value="ABC2_membrane"/>
    <property type="match status" value="1"/>
</dbReference>
<keyword evidence="2 5" id="KW-0812">Transmembrane</keyword>
<evidence type="ECO:0000256" key="1">
    <source>
        <dbReference type="ARBA" id="ARBA00004141"/>
    </source>
</evidence>
<feature type="transmembrane region" description="Helical" evidence="5">
    <location>
        <begin position="217"/>
        <end position="238"/>
    </location>
</feature>
<evidence type="ECO:0000256" key="2">
    <source>
        <dbReference type="ARBA" id="ARBA00022692"/>
    </source>
</evidence>
<keyword evidence="3 5" id="KW-1133">Transmembrane helix</keyword>
<sequence length="303" mass="33236">MFKIHVGEAKSGVDVPPALLPLCCRVAQRTKQSLECGVLLFSVPSPMKYWREIIAVTQRILIELLRRRRSLIFWSIFPISVLILSGFILAERAQLPINTAFEYAAPSTLVGAAMFFSCLGGTVATVVAEREQKTLKRLFLAPLSGISYFLGIFLAHSCIGIGQAILIYTIAAFWGASFKGSILLGLIIILLTIIAYVGLGFILGTQLARRIEDVNSLVAAFGVPLLILGGAFLPAALFPPTLINIAQFNPIYHMNEALVGVSSKGEGISDIGSHFWFLLVFAMIMFVGGWLSYRRMLIVERRL</sequence>
<organism evidence="7 8">
    <name type="scientific">Tolypothrix tenuis PCC 7101</name>
    <dbReference type="NCBI Taxonomy" id="231146"/>
    <lineage>
        <taxon>Bacteria</taxon>
        <taxon>Bacillati</taxon>
        <taxon>Cyanobacteriota</taxon>
        <taxon>Cyanophyceae</taxon>
        <taxon>Nostocales</taxon>
        <taxon>Tolypothrichaceae</taxon>
        <taxon>Tolypothrix</taxon>
    </lineage>
</organism>
<dbReference type="GO" id="GO:0140359">
    <property type="term" value="F:ABC-type transporter activity"/>
    <property type="evidence" value="ECO:0007669"/>
    <property type="project" value="InterPro"/>
</dbReference>
<keyword evidence="5" id="KW-1003">Cell membrane</keyword>
<feature type="transmembrane region" description="Helical" evidence="5">
    <location>
        <begin position="109"/>
        <end position="128"/>
    </location>
</feature>
<feature type="transmembrane region" description="Helical" evidence="5">
    <location>
        <begin position="275"/>
        <end position="293"/>
    </location>
</feature>
<comment type="subcellular location">
    <subcellularLocation>
        <location evidence="5">Cell membrane</location>
        <topology evidence="5">Multi-pass membrane protein</topology>
    </subcellularLocation>
    <subcellularLocation>
        <location evidence="1">Membrane</location>
        <topology evidence="1">Multi-pass membrane protein</topology>
    </subcellularLocation>
</comment>
<proteinExistence type="inferred from homology"/>
<dbReference type="PANTHER" id="PTHR43027:SF1">
    <property type="entry name" value="DOXORUBICIN RESISTANCE ABC TRANSPORTER PERMEASE PROTEIN DRRC-RELATED"/>
    <property type="match status" value="1"/>
</dbReference>
<dbReference type="InterPro" id="IPR000412">
    <property type="entry name" value="ABC_2_transport"/>
</dbReference>
<dbReference type="GO" id="GO:0043190">
    <property type="term" value="C:ATP-binding cassette (ABC) transporter complex"/>
    <property type="evidence" value="ECO:0007669"/>
    <property type="project" value="InterPro"/>
</dbReference>
<dbReference type="PROSITE" id="PS51012">
    <property type="entry name" value="ABC_TM2"/>
    <property type="match status" value="1"/>
</dbReference>
<accession>A0A1Z4MZT5</accession>
<feature type="transmembrane region" description="Helical" evidence="5">
    <location>
        <begin position="71"/>
        <end position="89"/>
    </location>
</feature>
<protein>
    <recommendedName>
        <fullName evidence="5">Transport permease protein</fullName>
    </recommendedName>
</protein>
<dbReference type="InterPro" id="IPR013525">
    <property type="entry name" value="ABC2_TM"/>
</dbReference>
<dbReference type="InterPro" id="IPR052902">
    <property type="entry name" value="ABC-2_transporter"/>
</dbReference>
<dbReference type="PANTHER" id="PTHR43027">
    <property type="entry name" value="DOXORUBICIN RESISTANCE ABC TRANSPORTER PERMEASE PROTEIN DRRC-RELATED"/>
    <property type="match status" value="1"/>
</dbReference>
<evidence type="ECO:0000256" key="3">
    <source>
        <dbReference type="ARBA" id="ARBA00022989"/>
    </source>
</evidence>